<sequence length="71" mass="7523">MAAGQFKAVCLRVLDEVAETGMPVTITKRGRPVARLVPVAPPAPLFGSLAGTVDTYGDLISPVEEDWDAVR</sequence>
<dbReference type="InterPro" id="IPR006442">
    <property type="entry name" value="Antitoxin_Phd/YefM"/>
</dbReference>
<dbReference type="InterPro" id="IPR036165">
    <property type="entry name" value="YefM-like_sf"/>
</dbReference>
<dbReference type="Proteomes" id="UP000460435">
    <property type="component" value="Unassembled WGS sequence"/>
</dbReference>
<dbReference type="SUPFAM" id="SSF143120">
    <property type="entry name" value="YefM-like"/>
    <property type="match status" value="1"/>
</dbReference>
<organism evidence="3 4">
    <name type="scientific">Phytoactinopolyspora mesophila</name>
    <dbReference type="NCBI Taxonomy" id="2650750"/>
    <lineage>
        <taxon>Bacteria</taxon>
        <taxon>Bacillati</taxon>
        <taxon>Actinomycetota</taxon>
        <taxon>Actinomycetes</taxon>
        <taxon>Jiangellales</taxon>
        <taxon>Jiangellaceae</taxon>
        <taxon>Phytoactinopolyspora</taxon>
    </lineage>
</organism>
<dbReference type="AlphaFoldDB" id="A0A7K3M0D5"/>
<gene>
    <name evidence="3" type="ORF">F7O44_06720</name>
</gene>
<comment type="caution">
    <text evidence="3">The sequence shown here is derived from an EMBL/GenBank/DDBJ whole genome shotgun (WGS) entry which is preliminary data.</text>
</comment>
<dbReference type="NCBIfam" id="TIGR01552">
    <property type="entry name" value="phd_fam"/>
    <property type="match status" value="1"/>
</dbReference>
<reference evidence="3 4" key="1">
    <citation type="submission" date="2019-11" db="EMBL/GenBank/DDBJ databases">
        <authorList>
            <person name="Li X.-J."/>
            <person name="Feng X.-M."/>
        </authorList>
    </citation>
    <scope>NUCLEOTIDE SEQUENCE [LARGE SCALE GENOMIC DNA]</scope>
    <source>
        <strain evidence="3 4">XMNu-373</strain>
    </source>
</reference>
<protein>
    <recommendedName>
        <fullName evidence="2">Antitoxin</fullName>
    </recommendedName>
</protein>
<evidence type="ECO:0000313" key="4">
    <source>
        <dbReference type="Proteomes" id="UP000460435"/>
    </source>
</evidence>
<proteinExistence type="inferred from homology"/>
<evidence type="ECO:0000313" key="3">
    <source>
        <dbReference type="EMBL" id="NDL56761.1"/>
    </source>
</evidence>
<comment type="function">
    <text evidence="2">Antitoxin component of a type II toxin-antitoxin (TA) system.</text>
</comment>
<evidence type="ECO:0000256" key="2">
    <source>
        <dbReference type="RuleBase" id="RU362080"/>
    </source>
</evidence>
<dbReference type="Pfam" id="PF02604">
    <property type="entry name" value="PhdYeFM_antitox"/>
    <property type="match status" value="1"/>
</dbReference>
<comment type="similarity">
    <text evidence="1 2">Belongs to the phD/YefM antitoxin family.</text>
</comment>
<name>A0A7K3M0D5_9ACTN</name>
<accession>A0A7K3M0D5</accession>
<dbReference type="Gene3D" id="3.40.1620.10">
    <property type="entry name" value="YefM-like domain"/>
    <property type="match status" value="1"/>
</dbReference>
<evidence type="ECO:0000256" key="1">
    <source>
        <dbReference type="ARBA" id="ARBA00009981"/>
    </source>
</evidence>
<dbReference type="EMBL" id="WLZY01000002">
    <property type="protein sequence ID" value="NDL56761.1"/>
    <property type="molecule type" value="Genomic_DNA"/>
</dbReference>
<keyword evidence="4" id="KW-1185">Reference proteome</keyword>